<sequence>MTSSRTIPAGALVGALFAAGLGVPAAAGPRPTPPQIEVVSYGGSGCPADTATIVPNLDGTGFTALYDAFEARTPQTPTLRNCTLVLNIKVPAGLKVGIRKVTYRGESVLRTGARAEFKAKYFYQGNSRTLEHPGWADRGPYDGSWDAEHRIKEKYFTLCGVETRLNVTQNLKVSGSGSNVVNLETADSSYSSKWDFDIEEC</sequence>
<evidence type="ECO:0000313" key="3">
    <source>
        <dbReference type="Proteomes" id="UP000649739"/>
    </source>
</evidence>
<dbReference type="InterPro" id="IPR025649">
    <property type="entry name" value="DUF4360"/>
</dbReference>
<name>A0A8J3B3Q7_9ACTN</name>
<dbReference type="Proteomes" id="UP000649739">
    <property type="component" value="Unassembled WGS sequence"/>
</dbReference>
<dbReference type="Pfam" id="PF14273">
    <property type="entry name" value="DUF4360"/>
    <property type="match status" value="1"/>
</dbReference>
<accession>A0A8J3B3Q7</accession>
<feature type="signal peptide" evidence="1">
    <location>
        <begin position="1"/>
        <end position="27"/>
    </location>
</feature>
<dbReference type="RefSeq" id="WP_189168628.1">
    <property type="nucleotide sequence ID" value="NZ_BMQB01000001.1"/>
</dbReference>
<reference evidence="2" key="1">
    <citation type="journal article" date="2014" name="Int. J. Syst. Evol. Microbiol.">
        <title>Complete genome sequence of Corynebacterium casei LMG S-19264T (=DSM 44701T), isolated from a smear-ripened cheese.</title>
        <authorList>
            <consortium name="US DOE Joint Genome Institute (JGI-PGF)"/>
            <person name="Walter F."/>
            <person name="Albersmeier A."/>
            <person name="Kalinowski J."/>
            <person name="Ruckert C."/>
        </authorList>
    </citation>
    <scope>NUCLEOTIDE SEQUENCE</scope>
    <source>
        <strain evidence="2">JCM 3090</strain>
    </source>
</reference>
<organism evidence="2 3">
    <name type="scientific">Pilimelia anulata</name>
    <dbReference type="NCBI Taxonomy" id="53371"/>
    <lineage>
        <taxon>Bacteria</taxon>
        <taxon>Bacillati</taxon>
        <taxon>Actinomycetota</taxon>
        <taxon>Actinomycetes</taxon>
        <taxon>Micromonosporales</taxon>
        <taxon>Micromonosporaceae</taxon>
        <taxon>Pilimelia</taxon>
    </lineage>
</organism>
<protein>
    <recommendedName>
        <fullName evidence="4">DUF4360 domain-containing protein</fullName>
    </recommendedName>
</protein>
<keyword evidence="3" id="KW-1185">Reference proteome</keyword>
<gene>
    <name evidence="2" type="ORF">GCM10010123_08350</name>
</gene>
<feature type="chain" id="PRO_5035304411" description="DUF4360 domain-containing protein" evidence="1">
    <location>
        <begin position="28"/>
        <end position="201"/>
    </location>
</feature>
<dbReference type="PANTHER" id="PTHR38847:SF1">
    <property type="entry name" value="PSEUDOURIDINE SYNTHASE RSUA_RLUA-LIKE DOMAIN-CONTAINING PROTEIN"/>
    <property type="match status" value="1"/>
</dbReference>
<comment type="caution">
    <text evidence="2">The sequence shown here is derived from an EMBL/GenBank/DDBJ whole genome shotgun (WGS) entry which is preliminary data.</text>
</comment>
<evidence type="ECO:0000256" key="1">
    <source>
        <dbReference type="SAM" id="SignalP"/>
    </source>
</evidence>
<dbReference type="EMBL" id="BMQB01000001">
    <property type="protein sequence ID" value="GGJ80760.1"/>
    <property type="molecule type" value="Genomic_DNA"/>
</dbReference>
<evidence type="ECO:0008006" key="4">
    <source>
        <dbReference type="Google" id="ProtNLM"/>
    </source>
</evidence>
<keyword evidence="1" id="KW-0732">Signal</keyword>
<reference evidence="2" key="2">
    <citation type="submission" date="2020-09" db="EMBL/GenBank/DDBJ databases">
        <authorList>
            <person name="Sun Q."/>
            <person name="Ohkuma M."/>
        </authorList>
    </citation>
    <scope>NUCLEOTIDE SEQUENCE</scope>
    <source>
        <strain evidence="2">JCM 3090</strain>
    </source>
</reference>
<evidence type="ECO:0000313" key="2">
    <source>
        <dbReference type="EMBL" id="GGJ80760.1"/>
    </source>
</evidence>
<dbReference type="AlphaFoldDB" id="A0A8J3B3Q7"/>
<proteinExistence type="predicted"/>
<dbReference type="PANTHER" id="PTHR38847">
    <property type="match status" value="1"/>
</dbReference>